<reference evidence="2 3" key="1">
    <citation type="submission" date="2019-06" db="EMBL/GenBank/DDBJ databases">
        <title>Sequencing the genomes of 1000 actinobacteria strains.</title>
        <authorList>
            <person name="Klenk H.-P."/>
        </authorList>
    </citation>
    <scope>NUCLEOTIDE SEQUENCE [LARGE SCALE GENOMIC DNA]</scope>
    <source>
        <strain evidence="2 3">DSM 45511</strain>
    </source>
</reference>
<organism evidence="2 3">
    <name type="scientific">Pseudonocardia cypriaca</name>
    <dbReference type="NCBI Taxonomy" id="882449"/>
    <lineage>
        <taxon>Bacteria</taxon>
        <taxon>Bacillati</taxon>
        <taxon>Actinomycetota</taxon>
        <taxon>Actinomycetes</taxon>
        <taxon>Pseudonocardiales</taxon>
        <taxon>Pseudonocardiaceae</taxon>
        <taxon>Pseudonocardia</taxon>
    </lineage>
</organism>
<dbReference type="Proteomes" id="UP000319818">
    <property type="component" value="Unassembled WGS sequence"/>
</dbReference>
<accession>A0A543GEB1</accession>
<dbReference type="InterPro" id="IPR006311">
    <property type="entry name" value="TAT_signal"/>
</dbReference>
<feature type="transmembrane region" description="Helical" evidence="1">
    <location>
        <begin position="35"/>
        <end position="56"/>
    </location>
</feature>
<dbReference type="EMBL" id="VFPH01000001">
    <property type="protein sequence ID" value="TQM44397.1"/>
    <property type="molecule type" value="Genomic_DNA"/>
</dbReference>
<name>A0A543GEB1_9PSEU</name>
<evidence type="ECO:0000256" key="1">
    <source>
        <dbReference type="SAM" id="Phobius"/>
    </source>
</evidence>
<dbReference type="AlphaFoldDB" id="A0A543GEB1"/>
<sequence length="182" mass="19545">MTRLDDIPRTSAPPPDALPSAVVARLRSIRPSRRAVLRGLVIGAAAAALVPLDWYLERRTAAALPGSANRAEHTSCEPASYTEESNNWPFDGPAVCYGGWRRGGHPCASGYHREGFYEIDGEEMESTRLSMECEGKNAWRWKGYRCSDAITDVVFASGATYTGITIAACQLPESGGAPVLGG</sequence>
<keyword evidence="1" id="KW-1133">Transmembrane helix</keyword>
<dbReference type="OrthoDB" id="3541556at2"/>
<keyword evidence="1" id="KW-0812">Transmembrane</keyword>
<gene>
    <name evidence="2" type="ORF">FB388_1762</name>
</gene>
<evidence type="ECO:0000313" key="2">
    <source>
        <dbReference type="EMBL" id="TQM44397.1"/>
    </source>
</evidence>
<comment type="caution">
    <text evidence="2">The sequence shown here is derived from an EMBL/GenBank/DDBJ whole genome shotgun (WGS) entry which is preliminary data.</text>
</comment>
<keyword evidence="1" id="KW-0472">Membrane</keyword>
<dbReference type="RefSeq" id="WP_142099225.1">
    <property type="nucleotide sequence ID" value="NZ_VFPH01000001.1"/>
</dbReference>
<proteinExistence type="predicted"/>
<evidence type="ECO:0000313" key="3">
    <source>
        <dbReference type="Proteomes" id="UP000319818"/>
    </source>
</evidence>
<protein>
    <submittedName>
        <fullName evidence="2">Uncharacterized protein</fullName>
    </submittedName>
</protein>
<keyword evidence="3" id="KW-1185">Reference proteome</keyword>
<dbReference type="PROSITE" id="PS51318">
    <property type="entry name" value="TAT"/>
    <property type="match status" value="1"/>
</dbReference>